<proteinExistence type="predicted"/>
<feature type="signal peptide" evidence="1">
    <location>
        <begin position="1"/>
        <end position="24"/>
    </location>
</feature>
<dbReference type="OrthoDB" id="19542at2"/>
<sequence>MIKHAFQLVAFLFLLTLPLHSALANEGEPEVKVILNDTLTFTYTEPVRLSQVLDTALQHHTEDVYWPAARLSMVAGAQSKQNELEQTRLDLIGQLRELSTGWLAEGKREQAAQALSLAQQLSNILLAWQPLAAMSIEAARLQVENPLLPFGVYHLYLPKRVPEFYVYGLTRSSGRQQVIPQQTLRGYLHAHQTNDLLWPDASKSEAYVIQGAAAPQLQRWASHNARNDQLLPGTLVFLGFDETLVPVTVRSYKEQQALAKLNEDIAELLRHWWADPSAQLMDSAVMRTAEEQVPAFNNWQRQDLTPSRSNYGGVGLMQTPTARMAEEGEFIIGYMDMQEFRRYSATLQVMPWLEATGFYVRMPHRLYSGSPGFSGNNIYTDKGFDIKLRLLEERDYWPELAVGLSDFAGTGHFSSEYLVASKRIGAFDLSLGLGFGRLGTKDNVPNPFCEVSDSFCHRTGTTSDMGGTPEVGDWFNGPAALFGGVEYQTHIDGLRIKLEYEGNDYSQDRAGIDINPNSPINVGLMFRPYKWLDLQLSYERGEIFTFGFTLRTNLNTLSQLKVQPEKVAVTQTPRAQRLDEVQWRDMSRQIRKQYAYSSTDFTVSDDERTVTAFANPYRMRDGQEAVERAAQVMAAELPPSVETFEIVEQSMFMPQVTTRIPAKDFRDQLTYQHLERSPDQVAETFQRVEAQERPSWDDAAWQNASPYRFKPSFGFQPFFFQDFGAPETFHFYQLGLKASANHWLDEKTWLVADVGLNLANNFDKFNFKVDAFNYLPLERVRTYSREYLSNDLWLDTVQATRFERFSDTVYGMAYAGLLERMFAGVGGEVLWRPLDSPLAVGVDINWVKQRDFNGAFGLRDYSAMTGFVTAYYQMPWLSDSMLQVGVGQFLAEDKGVALQFQRRFDNGVIVGAYAHLTNVSAEEYGEGSFTKGVFINIPLDIMTIKPSRQRMHIGWVPLSRDGGQRLHRKIELYGVTDARSPYFVR</sequence>
<gene>
    <name evidence="4" type="ORF">CWE15_11450</name>
</gene>
<evidence type="ECO:0000259" key="3">
    <source>
        <dbReference type="Pfam" id="PF20616"/>
    </source>
</evidence>
<keyword evidence="1" id="KW-0732">Signal</keyword>
<feature type="chain" id="PRO_5019584035" evidence="1">
    <location>
        <begin position="25"/>
        <end position="985"/>
    </location>
</feature>
<name>A0A432WTP5_9GAMM</name>
<dbReference type="Pfam" id="PF20616">
    <property type="entry name" value="Caps_syn_GfcC_N"/>
    <property type="match status" value="1"/>
</dbReference>
<dbReference type="Pfam" id="PF06251">
    <property type="entry name" value="Caps_syn_GfcC_C"/>
    <property type="match status" value="1"/>
</dbReference>
<dbReference type="InterPro" id="IPR010425">
    <property type="entry name" value="Caps_synth_GfcC-like_C"/>
</dbReference>
<comment type="caution">
    <text evidence="4">The sequence shown here is derived from an EMBL/GenBank/DDBJ whole genome shotgun (WGS) entry which is preliminary data.</text>
</comment>
<feature type="domain" description="Capsule biosynthesis GfcC-like C-terminal" evidence="2">
    <location>
        <begin position="173"/>
        <end position="269"/>
    </location>
</feature>
<organism evidence="4 5">
    <name type="scientific">Aliidiomarina taiwanensis</name>
    <dbReference type="NCBI Taxonomy" id="946228"/>
    <lineage>
        <taxon>Bacteria</taxon>
        <taxon>Pseudomonadati</taxon>
        <taxon>Pseudomonadota</taxon>
        <taxon>Gammaproteobacteria</taxon>
        <taxon>Alteromonadales</taxon>
        <taxon>Idiomarinaceae</taxon>
        <taxon>Aliidiomarina</taxon>
    </lineage>
</organism>
<dbReference type="EMBL" id="PIPQ01000013">
    <property type="protein sequence ID" value="RUO37118.1"/>
    <property type="molecule type" value="Genomic_DNA"/>
</dbReference>
<keyword evidence="5" id="KW-1185">Reference proteome</keyword>
<protein>
    <submittedName>
        <fullName evidence="4">YjbH domain-containing protein</fullName>
    </submittedName>
</protein>
<evidence type="ECO:0000256" key="1">
    <source>
        <dbReference type="SAM" id="SignalP"/>
    </source>
</evidence>
<dbReference type="Proteomes" id="UP000286976">
    <property type="component" value="Unassembled WGS sequence"/>
</dbReference>
<feature type="domain" description="Capsule biosynthesis GfcC-like N-terminal" evidence="3">
    <location>
        <begin position="31"/>
        <end position="157"/>
    </location>
</feature>
<dbReference type="RefSeq" id="WP_126758215.1">
    <property type="nucleotide sequence ID" value="NZ_PIPQ01000013.1"/>
</dbReference>
<evidence type="ECO:0000313" key="4">
    <source>
        <dbReference type="EMBL" id="RUO37118.1"/>
    </source>
</evidence>
<evidence type="ECO:0000259" key="2">
    <source>
        <dbReference type="Pfam" id="PF06251"/>
    </source>
</evidence>
<dbReference type="Pfam" id="PF06082">
    <property type="entry name" value="YjbH"/>
    <property type="match status" value="1"/>
</dbReference>
<reference evidence="4 5" key="1">
    <citation type="journal article" date="2011" name="Front. Microbiol.">
        <title>Genomic signatures of strain selection and enhancement in Bacillus atrophaeus var. globigii, a historical biowarfare simulant.</title>
        <authorList>
            <person name="Gibbons H.S."/>
            <person name="Broomall S.M."/>
            <person name="McNew L.A."/>
            <person name="Daligault H."/>
            <person name="Chapman C."/>
            <person name="Bruce D."/>
            <person name="Karavis M."/>
            <person name="Krepps M."/>
            <person name="McGregor P.A."/>
            <person name="Hong C."/>
            <person name="Park K.H."/>
            <person name="Akmal A."/>
            <person name="Feldman A."/>
            <person name="Lin J.S."/>
            <person name="Chang W.E."/>
            <person name="Higgs B.W."/>
            <person name="Demirev P."/>
            <person name="Lindquist J."/>
            <person name="Liem A."/>
            <person name="Fochler E."/>
            <person name="Read T.D."/>
            <person name="Tapia R."/>
            <person name="Johnson S."/>
            <person name="Bishop-Lilly K.A."/>
            <person name="Detter C."/>
            <person name="Han C."/>
            <person name="Sozhamannan S."/>
            <person name="Rosenzweig C.N."/>
            <person name="Skowronski E.W."/>
        </authorList>
    </citation>
    <scope>NUCLEOTIDE SEQUENCE [LARGE SCALE GENOMIC DNA]</scope>
    <source>
        <strain evidence="4 5">AIT1</strain>
    </source>
</reference>
<accession>A0A432WTP5</accession>
<dbReference type="InterPro" id="IPR046459">
    <property type="entry name" value="Caps_syn_GfcC_N"/>
</dbReference>
<dbReference type="AlphaFoldDB" id="A0A432WTP5"/>
<evidence type="ECO:0000313" key="5">
    <source>
        <dbReference type="Proteomes" id="UP000286976"/>
    </source>
</evidence>
<dbReference type="InterPro" id="IPR010344">
    <property type="entry name" value="YbjH"/>
</dbReference>
<dbReference type="Gene3D" id="3.10.560.10">
    <property type="entry name" value="Outer membrane lipoprotein wza domain like"/>
    <property type="match status" value="1"/>
</dbReference>